<organism evidence="1 2">
    <name type="scientific">Morus notabilis</name>
    <dbReference type="NCBI Taxonomy" id="981085"/>
    <lineage>
        <taxon>Eukaryota</taxon>
        <taxon>Viridiplantae</taxon>
        <taxon>Streptophyta</taxon>
        <taxon>Embryophyta</taxon>
        <taxon>Tracheophyta</taxon>
        <taxon>Spermatophyta</taxon>
        <taxon>Magnoliopsida</taxon>
        <taxon>eudicotyledons</taxon>
        <taxon>Gunneridae</taxon>
        <taxon>Pentapetalae</taxon>
        <taxon>rosids</taxon>
        <taxon>fabids</taxon>
        <taxon>Rosales</taxon>
        <taxon>Moraceae</taxon>
        <taxon>Moreae</taxon>
        <taxon>Morus</taxon>
    </lineage>
</organism>
<evidence type="ECO:0000313" key="1">
    <source>
        <dbReference type="EMBL" id="EXC35200.1"/>
    </source>
</evidence>
<dbReference type="AlphaFoldDB" id="W9SCK6"/>
<sequence length="86" mass="9473">MGYEFGGEGEEARRRVGHWSKVQKLKSTMVGLDVCRWVRAFTVCNLFRCSLVGVETSPVVGCETHRGGRNGLTCEKIKGAKARGEV</sequence>
<protein>
    <submittedName>
        <fullName evidence="1">Uncharacterized protein</fullName>
    </submittedName>
</protein>
<evidence type="ECO:0000313" key="2">
    <source>
        <dbReference type="Proteomes" id="UP000030645"/>
    </source>
</evidence>
<dbReference type="Proteomes" id="UP000030645">
    <property type="component" value="Unassembled WGS sequence"/>
</dbReference>
<reference evidence="2" key="1">
    <citation type="submission" date="2013-01" db="EMBL/GenBank/DDBJ databases">
        <title>Draft Genome Sequence of a Mulberry Tree, Morus notabilis C.K. Schneid.</title>
        <authorList>
            <person name="He N."/>
            <person name="Zhao S."/>
        </authorList>
    </citation>
    <scope>NUCLEOTIDE SEQUENCE</scope>
</reference>
<dbReference type="EMBL" id="KE346357">
    <property type="protein sequence ID" value="EXC35200.1"/>
    <property type="molecule type" value="Genomic_DNA"/>
</dbReference>
<accession>W9SCK6</accession>
<gene>
    <name evidence="1" type="ORF">L484_022754</name>
</gene>
<name>W9SCK6_9ROSA</name>
<keyword evidence="2" id="KW-1185">Reference proteome</keyword>
<proteinExistence type="predicted"/>